<dbReference type="Proteomes" id="UP000639859">
    <property type="component" value="Unassembled WGS sequence"/>
</dbReference>
<keyword evidence="1" id="KW-0812">Transmembrane</keyword>
<proteinExistence type="predicted"/>
<sequence>MLGNAISVGIWIAIVALVAFAWAKGGRAERFGALAILLGALGVSATHVLLPRSAQPIILLIDDAALAVAFLMLAMRFVSPWLGVAMLLQAVQFSLHAYYLVVEKPHDYLYKSVNNINTVGVLLCVLFGTILAWRRSARAAK</sequence>
<feature type="transmembrane region" description="Helical" evidence="1">
    <location>
        <begin position="56"/>
        <end position="74"/>
    </location>
</feature>
<evidence type="ECO:0000256" key="1">
    <source>
        <dbReference type="SAM" id="Phobius"/>
    </source>
</evidence>
<protein>
    <submittedName>
        <fullName evidence="2">Uncharacterized protein</fullName>
    </submittedName>
</protein>
<dbReference type="EMBL" id="JADWOX010000023">
    <property type="protein sequence ID" value="MBI1686562.1"/>
    <property type="molecule type" value="Genomic_DNA"/>
</dbReference>
<dbReference type="RefSeq" id="WP_198578446.1">
    <property type="nucleotide sequence ID" value="NZ_JADWOX010000023.1"/>
</dbReference>
<feature type="transmembrane region" description="Helical" evidence="1">
    <location>
        <begin position="113"/>
        <end position="133"/>
    </location>
</feature>
<accession>A0ABS0T3W4</accession>
<keyword evidence="1" id="KW-0472">Membrane</keyword>
<feature type="transmembrane region" description="Helical" evidence="1">
    <location>
        <begin position="6"/>
        <end position="24"/>
    </location>
</feature>
<comment type="caution">
    <text evidence="2">The sequence shown here is derived from an EMBL/GenBank/DDBJ whole genome shotgun (WGS) entry which is preliminary data.</text>
</comment>
<keyword evidence="1" id="KW-1133">Transmembrane helix</keyword>
<name>A0ABS0T3W4_9CAUL</name>
<reference evidence="2 3" key="1">
    <citation type="submission" date="2020-11" db="EMBL/GenBank/DDBJ databases">
        <title>genome sequence of strain KACC 18849.</title>
        <authorList>
            <person name="Gao J."/>
            <person name="Zhang X."/>
        </authorList>
    </citation>
    <scope>NUCLEOTIDE SEQUENCE [LARGE SCALE GENOMIC DNA]</scope>
    <source>
        <strain evidence="2 3">KACC 18849</strain>
    </source>
</reference>
<evidence type="ECO:0000313" key="3">
    <source>
        <dbReference type="Proteomes" id="UP000639859"/>
    </source>
</evidence>
<feature type="transmembrane region" description="Helical" evidence="1">
    <location>
        <begin position="31"/>
        <end position="50"/>
    </location>
</feature>
<evidence type="ECO:0000313" key="2">
    <source>
        <dbReference type="EMBL" id="MBI1686562.1"/>
    </source>
</evidence>
<keyword evidence="3" id="KW-1185">Reference proteome</keyword>
<gene>
    <name evidence="2" type="ORF">I4Q42_23085</name>
</gene>
<organism evidence="2 3">
    <name type="scientific">Caulobacter hibisci</name>
    <dbReference type="NCBI Taxonomy" id="2035993"/>
    <lineage>
        <taxon>Bacteria</taxon>
        <taxon>Pseudomonadati</taxon>
        <taxon>Pseudomonadota</taxon>
        <taxon>Alphaproteobacteria</taxon>
        <taxon>Caulobacterales</taxon>
        <taxon>Caulobacteraceae</taxon>
        <taxon>Caulobacter</taxon>
    </lineage>
</organism>